<dbReference type="Gene3D" id="1.20.120.1220">
    <property type="match status" value="1"/>
</dbReference>
<feature type="transmembrane region" description="Helical" evidence="1">
    <location>
        <begin position="12"/>
        <end position="29"/>
    </location>
</feature>
<sequence length="167" mass="18183">MLDLSPPEAASVLLKFCIPICAWVIYTDLKYMKIRNLAVMALIAVFAVVGLFVLPLEVWAWRWVNLPVVLGIGLLLNMAAGVGMGDVKFAAAAAPFFSTNPNHIWLMILLLQACLIAAFITHRGARAIPAVRAATPDWVSWGHHKFPFGLVLVGTLIGYLGMLSRAT</sequence>
<dbReference type="EMBL" id="FTOG01000007">
    <property type="protein sequence ID" value="SIS93744.1"/>
    <property type="molecule type" value="Genomic_DNA"/>
</dbReference>
<evidence type="ECO:0000313" key="4">
    <source>
        <dbReference type="Proteomes" id="UP000186221"/>
    </source>
</evidence>
<evidence type="ECO:0000313" key="3">
    <source>
        <dbReference type="EMBL" id="SIS93744.1"/>
    </source>
</evidence>
<organism evidence="3 4">
    <name type="scientific">Rhodobacter aestuarii</name>
    <dbReference type="NCBI Taxonomy" id="453582"/>
    <lineage>
        <taxon>Bacteria</taxon>
        <taxon>Pseudomonadati</taxon>
        <taxon>Pseudomonadota</taxon>
        <taxon>Alphaproteobacteria</taxon>
        <taxon>Rhodobacterales</taxon>
        <taxon>Rhodobacter group</taxon>
        <taxon>Rhodobacter</taxon>
    </lineage>
</organism>
<keyword evidence="1" id="KW-0812">Transmembrane</keyword>
<proteinExistence type="predicted"/>
<feature type="domain" description="Prepilin type IV endopeptidase peptidase" evidence="2">
    <location>
        <begin position="17"/>
        <end position="120"/>
    </location>
</feature>
<feature type="transmembrane region" description="Helical" evidence="1">
    <location>
        <begin position="36"/>
        <end position="54"/>
    </location>
</feature>
<dbReference type="RefSeq" id="WP_076485102.1">
    <property type="nucleotide sequence ID" value="NZ_FTOG01000007.1"/>
</dbReference>
<evidence type="ECO:0000259" key="2">
    <source>
        <dbReference type="Pfam" id="PF01478"/>
    </source>
</evidence>
<dbReference type="AlphaFoldDB" id="A0A1N7N5W7"/>
<dbReference type="OrthoDB" id="7709484at2"/>
<dbReference type="GO" id="GO:0016020">
    <property type="term" value="C:membrane"/>
    <property type="evidence" value="ECO:0007669"/>
    <property type="project" value="InterPro"/>
</dbReference>
<name>A0A1N7N5W7_9RHOB</name>
<keyword evidence="1" id="KW-0472">Membrane</keyword>
<dbReference type="STRING" id="453582.SAMN05421580_10749"/>
<reference evidence="4" key="1">
    <citation type="submission" date="2017-01" db="EMBL/GenBank/DDBJ databases">
        <authorList>
            <person name="Varghese N."/>
            <person name="Submissions S."/>
        </authorList>
    </citation>
    <scope>NUCLEOTIDE SEQUENCE [LARGE SCALE GENOMIC DNA]</scope>
    <source>
        <strain evidence="4">DSM 19945</strain>
    </source>
</reference>
<feature type="transmembrane region" description="Helical" evidence="1">
    <location>
        <begin position="60"/>
        <end position="83"/>
    </location>
</feature>
<protein>
    <submittedName>
        <fullName evidence="3">Prepilin peptidase CpaA</fullName>
    </submittedName>
</protein>
<feature type="transmembrane region" description="Helical" evidence="1">
    <location>
        <begin position="104"/>
        <end position="125"/>
    </location>
</feature>
<dbReference type="Pfam" id="PF01478">
    <property type="entry name" value="Peptidase_A24"/>
    <property type="match status" value="1"/>
</dbReference>
<feature type="transmembrane region" description="Helical" evidence="1">
    <location>
        <begin position="145"/>
        <end position="163"/>
    </location>
</feature>
<gene>
    <name evidence="3" type="ORF">SAMN05421580_10749</name>
</gene>
<dbReference type="Proteomes" id="UP000186221">
    <property type="component" value="Unassembled WGS sequence"/>
</dbReference>
<evidence type="ECO:0000256" key="1">
    <source>
        <dbReference type="SAM" id="Phobius"/>
    </source>
</evidence>
<accession>A0A1N7N5W7</accession>
<dbReference type="InterPro" id="IPR000045">
    <property type="entry name" value="Prepilin_IV_endopep_pep"/>
</dbReference>
<keyword evidence="1" id="KW-1133">Transmembrane helix</keyword>
<keyword evidence="4" id="KW-1185">Reference proteome</keyword>
<dbReference type="GO" id="GO:0004190">
    <property type="term" value="F:aspartic-type endopeptidase activity"/>
    <property type="evidence" value="ECO:0007669"/>
    <property type="project" value="InterPro"/>
</dbReference>